<accession>A0A7G2EP75</accession>
<gene>
    <name evidence="1" type="ORF">AT9943_LOCUS12341</name>
</gene>
<proteinExistence type="predicted"/>
<reference evidence="1 2" key="1">
    <citation type="submission" date="2020-09" db="EMBL/GenBank/DDBJ databases">
        <authorList>
            <person name="Ashkenazy H."/>
        </authorList>
    </citation>
    <scope>NUCLEOTIDE SEQUENCE [LARGE SCALE GENOMIC DNA]</scope>
    <source>
        <strain evidence="2">cv. Cdm-0</strain>
    </source>
</reference>
<organism evidence="1 2">
    <name type="scientific">Arabidopsis thaliana</name>
    <name type="common">Mouse-ear cress</name>
    <dbReference type="NCBI Taxonomy" id="3702"/>
    <lineage>
        <taxon>Eukaryota</taxon>
        <taxon>Viridiplantae</taxon>
        <taxon>Streptophyta</taxon>
        <taxon>Embryophyta</taxon>
        <taxon>Tracheophyta</taxon>
        <taxon>Spermatophyta</taxon>
        <taxon>Magnoliopsida</taxon>
        <taxon>eudicotyledons</taxon>
        <taxon>Gunneridae</taxon>
        <taxon>Pentapetalae</taxon>
        <taxon>rosids</taxon>
        <taxon>malvids</taxon>
        <taxon>Brassicales</taxon>
        <taxon>Brassicaceae</taxon>
        <taxon>Camelineae</taxon>
        <taxon>Arabidopsis</taxon>
    </lineage>
</organism>
<dbReference type="EMBL" id="LR881468">
    <property type="protein sequence ID" value="CAD5324448.1"/>
    <property type="molecule type" value="Genomic_DNA"/>
</dbReference>
<name>A0A7G2EP75_ARATH</name>
<protein>
    <submittedName>
        <fullName evidence="1">(thale cress) hypothetical protein</fullName>
    </submittedName>
</protein>
<dbReference type="AlphaFoldDB" id="A0A7G2EP75"/>
<evidence type="ECO:0000313" key="1">
    <source>
        <dbReference type="EMBL" id="CAD5324448.1"/>
    </source>
</evidence>
<dbReference type="Proteomes" id="UP000516314">
    <property type="component" value="Chromosome 3"/>
</dbReference>
<sequence length="177" mass="19756">MSGGSSEMRRSWMSFAMGSLPADVCRVSLRDELLLLENSRVGRELETAWEWGAGVLSSATGSSPGQVFWASWPSENSTTVSFKRGLRPLRRILSFTEEEFNPERDHGGKGSSDWIGRGTEPRYVEMQGWGRGYQVQESVKPEPAAAKGEQGDGYSGDFDEETMSHSFEKYAFIIIDR</sequence>
<evidence type="ECO:0000313" key="2">
    <source>
        <dbReference type="Proteomes" id="UP000516314"/>
    </source>
</evidence>